<name>A0ABY4S573_AQUTE</name>
<dbReference type="InterPro" id="IPR005503">
    <property type="entry name" value="FliL"/>
</dbReference>
<sequence length="150" mass="16588">MKKLHVLLIAGVASVLVLGGGGAAAWWYLKPKAAPVEEAPKVDKTVYKYVNLDKVLVMLRGREGEPLSHYLAVDMVFKTPAEQEKVLKDHLPLLRSVAVKALSAHTLETAGKMTIDQYTEELNAAFAKSYEAEHREMPFKTAMIGKLIIE</sequence>
<evidence type="ECO:0000256" key="2">
    <source>
        <dbReference type="ARBA" id="ARBA00004162"/>
    </source>
</evidence>
<keyword evidence="10" id="KW-0997">Cell inner membrane</keyword>
<accession>A0ABY4S573</accession>
<keyword evidence="12" id="KW-1185">Reference proteome</keyword>
<organism evidence="11 12">
    <name type="scientific">Aquincola tertiaricarbonis</name>
    <dbReference type="NCBI Taxonomy" id="391953"/>
    <lineage>
        <taxon>Bacteria</taxon>
        <taxon>Pseudomonadati</taxon>
        <taxon>Pseudomonadota</taxon>
        <taxon>Betaproteobacteria</taxon>
        <taxon>Burkholderiales</taxon>
        <taxon>Sphaerotilaceae</taxon>
        <taxon>Aquincola</taxon>
    </lineage>
</organism>
<keyword evidence="8" id="KW-1133">Transmembrane helix</keyword>
<keyword evidence="4" id="KW-1003">Cell membrane</keyword>
<comment type="subcellular location">
    <subcellularLocation>
        <location evidence="10">Cell inner membrane</location>
    </subcellularLocation>
    <subcellularLocation>
        <location evidence="2">Cell membrane</location>
        <topology evidence="2">Single-pass membrane protein</topology>
    </subcellularLocation>
</comment>
<evidence type="ECO:0000256" key="5">
    <source>
        <dbReference type="ARBA" id="ARBA00022500"/>
    </source>
</evidence>
<proteinExistence type="inferred from homology"/>
<keyword evidence="11" id="KW-0969">Cilium</keyword>
<evidence type="ECO:0000256" key="1">
    <source>
        <dbReference type="ARBA" id="ARBA00002254"/>
    </source>
</evidence>
<evidence type="ECO:0000256" key="3">
    <source>
        <dbReference type="ARBA" id="ARBA00008281"/>
    </source>
</evidence>
<keyword evidence="11" id="KW-0282">Flagellum</keyword>
<dbReference type="Pfam" id="PF03748">
    <property type="entry name" value="FliL"/>
    <property type="match status" value="1"/>
</dbReference>
<dbReference type="EMBL" id="CP097635">
    <property type="protein sequence ID" value="URI06261.1"/>
    <property type="molecule type" value="Genomic_DNA"/>
</dbReference>
<evidence type="ECO:0000313" key="11">
    <source>
        <dbReference type="EMBL" id="URI06261.1"/>
    </source>
</evidence>
<comment type="function">
    <text evidence="1 10">Controls the rotational direction of flagella during chemotaxis.</text>
</comment>
<evidence type="ECO:0000256" key="7">
    <source>
        <dbReference type="ARBA" id="ARBA00022779"/>
    </source>
</evidence>
<evidence type="ECO:0000256" key="6">
    <source>
        <dbReference type="ARBA" id="ARBA00022692"/>
    </source>
</evidence>
<dbReference type="Proteomes" id="UP001056201">
    <property type="component" value="Chromosome 1"/>
</dbReference>
<evidence type="ECO:0000313" key="12">
    <source>
        <dbReference type="Proteomes" id="UP001056201"/>
    </source>
</evidence>
<evidence type="ECO:0000256" key="4">
    <source>
        <dbReference type="ARBA" id="ARBA00022475"/>
    </source>
</evidence>
<evidence type="ECO:0000256" key="10">
    <source>
        <dbReference type="RuleBase" id="RU364125"/>
    </source>
</evidence>
<evidence type="ECO:0000256" key="8">
    <source>
        <dbReference type="ARBA" id="ARBA00022989"/>
    </source>
</evidence>
<reference evidence="11" key="1">
    <citation type="submission" date="2022-05" db="EMBL/GenBank/DDBJ databases">
        <title>An RpoN-dependent PEP-CTERM gene is involved in floc formation of an Aquincola tertiaricarbonis strain.</title>
        <authorList>
            <person name="Qiu D."/>
            <person name="Xia M."/>
        </authorList>
    </citation>
    <scope>NUCLEOTIDE SEQUENCE</scope>
    <source>
        <strain evidence="11">RN12</strain>
    </source>
</reference>
<keyword evidence="5 10" id="KW-0145">Chemotaxis</keyword>
<dbReference type="RefSeq" id="WP_250194524.1">
    <property type="nucleotide sequence ID" value="NZ_CP097635.1"/>
</dbReference>
<evidence type="ECO:0000256" key="9">
    <source>
        <dbReference type="ARBA" id="ARBA00023136"/>
    </source>
</evidence>
<comment type="similarity">
    <text evidence="3 10">Belongs to the FliL family.</text>
</comment>
<keyword evidence="9 10" id="KW-0472">Membrane</keyword>
<keyword evidence="6" id="KW-0812">Transmembrane</keyword>
<keyword evidence="7 10" id="KW-0283">Flagellar rotation</keyword>
<keyword evidence="11" id="KW-0966">Cell projection</keyword>
<gene>
    <name evidence="11" type="ORF">MW290_10035</name>
</gene>
<protein>
    <recommendedName>
        <fullName evidence="10">Flagellar protein FliL</fullName>
    </recommendedName>
</protein>